<protein>
    <submittedName>
        <fullName evidence="2">Uncharacterized protein</fullName>
    </submittedName>
</protein>
<evidence type="ECO:0000256" key="1">
    <source>
        <dbReference type="SAM" id="MobiDB-lite"/>
    </source>
</evidence>
<sequence length="232" mass="24663">MVSSDLSRRRVLLAGAGALTALAGCNGSADGGDRSTSTEPARGPSDPGSVPPHRRLRAATDDPLVWLPDETRTDADGEPRRRRPRFLTSREEVERLHFADADGADAARSFLEETAFDAATVFVQRLPVGECYKLQLCGVSWSQTEIDTEFGRVLRDASVACEAEARDSTAWLIRIPEALDTDRITGYGSGVGGGSCAERGRPPEPEPDPPITADAVPANATTEPASTEGDDA</sequence>
<accession>A0A6B0SSD0</accession>
<dbReference type="RefSeq" id="WP_159666975.1">
    <property type="nucleotide sequence ID" value="NZ_WUUS01000006.1"/>
</dbReference>
<gene>
    <name evidence="2" type="ORF">GRX01_10865</name>
</gene>
<dbReference type="OrthoDB" id="242771at2157"/>
<organism evidence="2 3">
    <name type="scientific">Halobaculum saliterrae</name>
    <dbReference type="NCBI Taxonomy" id="2073113"/>
    <lineage>
        <taxon>Archaea</taxon>
        <taxon>Methanobacteriati</taxon>
        <taxon>Methanobacteriota</taxon>
        <taxon>Stenosarchaea group</taxon>
        <taxon>Halobacteria</taxon>
        <taxon>Halobacteriales</taxon>
        <taxon>Haloferacaceae</taxon>
        <taxon>Halobaculum</taxon>
    </lineage>
</organism>
<feature type="region of interest" description="Disordered" evidence="1">
    <location>
        <begin position="22"/>
        <end position="86"/>
    </location>
</feature>
<reference evidence="2 3" key="1">
    <citation type="submission" date="2019-12" db="EMBL/GenBank/DDBJ databases">
        <title>Isolation and characterization of three novel carbon monoxide-oxidizing members of Halobacteria from salione crusts and soils.</title>
        <authorList>
            <person name="Myers M.R."/>
            <person name="King G.M."/>
        </authorList>
    </citation>
    <scope>NUCLEOTIDE SEQUENCE [LARGE SCALE GENOMIC DNA]</scope>
    <source>
        <strain evidence="2 3">WSA2</strain>
    </source>
</reference>
<evidence type="ECO:0000313" key="2">
    <source>
        <dbReference type="EMBL" id="MXR41834.1"/>
    </source>
</evidence>
<comment type="caution">
    <text evidence="2">The sequence shown here is derived from an EMBL/GenBank/DDBJ whole genome shotgun (WGS) entry which is preliminary data.</text>
</comment>
<evidence type="ECO:0000313" key="3">
    <source>
        <dbReference type="Proteomes" id="UP000437065"/>
    </source>
</evidence>
<keyword evidence="3" id="KW-1185">Reference proteome</keyword>
<dbReference type="EMBL" id="WUUS01000006">
    <property type="protein sequence ID" value="MXR41834.1"/>
    <property type="molecule type" value="Genomic_DNA"/>
</dbReference>
<dbReference type="Proteomes" id="UP000437065">
    <property type="component" value="Unassembled WGS sequence"/>
</dbReference>
<name>A0A6B0SSD0_9EURY</name>
<feature type="compositionally biased region" description="Basic and acidic residues" evidence="1">
    <location>
        <begin position="69"/>
        <end position="79"/>
    </location>
</feature>
<proteinExistence type="predicted"/>
<dbReference type="AlphaFoldDB" id="A0A6B0SSD0"/>
<feature type="region of interest" description="Disordered" evidence="1">
    <location>
        <begin position="184"/>
        <end position="232"/>
    </location>
</feature>